<dbReference type="EMBL" id="JAPDRQ010000346">
    <property type="protein sequence ID" value="KAJ9650389.1"/>
    <property type="molecule type" value="Genomic_DNA"/>
</dbReference>
<organism evidence="1 2">
    <name type="scientific">Neophaeococcomyces mojaviensis</name>
    <dbReference type="NCBI Taxonomy" id="3383035"/>
    <lineage>
        <taxon>Eukaryota</taxon>
        <taxon>Fungi</taxon>
        <taxon>Dikarya</taxon>
        <taxon>Ascomycota</taxon>
        <taxon>Pezizomycotina</taxon>
        <taxon>Eurotiomycetes</taxon>
        <taxon>Chaetothyriomycetidae</taxon>
        <taxon>Chaetothyriales</taxon>
        <taxon>Chaetothyriales incertae sedis</taxon>
        <taxon>Neophaeococcomyces</taxon>
    </lineage>
</organism>
<name>A0ACC2ZS63_9EURO</name>
<keyword evidence="2" id="KW-1185">Reference proteome</keyword>
<evidence type="ECO:0000313" key="2">
    <source>
        <dbReference type="Proteomes" id="UP001172386"/>
    </source>
</evidence>
<reference evidence="1" key="1">
    <citation type="submission" date="2022-10" db="EMBL/GenBank/DDBJ databases">
        <title>Culturing micro-colonial fungi from biological soil crusts in the Mojave desert and describing Neophaeococcomyces mojavensis, and introducing the new genera and species Taxawa tesnikishii.</title>
        <authorList>
            <person name="Kurbessoian T."/>
            <person name="Stajich J.E."/>
        </authorList>
    </citation>
    <scope>NUCLEOTIDE SEQUENCE</scope>
    <source>
        <strain evidence="1">JES_112</strain>
    </source>
</reference>
<sequence length="117" mass="12303">MNDKKPSPPKKTTPDWASQLAGVAPVVEQVAFKPTAAAFQHTLAPAGPGAPRAVVKAKVRAGDDNPTNVLVRVPAVTLERLKALTVGSHTVSIVALADWALDYLEQTGQAIETNERG</sequence>
<gene>
    <name evidence="1" type="ORF">H2198_010299</name>
</gene>
<dbReference type="Proteomes" id="UP001172386">
    <property type="component" value="Unassembled WGS sequence"/>
</dbReference>
<comment type="caution">
    <text evidence="1">The sequence shown here is derived from an EMBL/GenBank/DDBJ whole genome shotgun (WGS) entry which is preliminary data.</text>
</comment>
<protein>
    <submittedName>
        <fullName evidence="1">Uncharacterized protein</fullName>
    </submittedName>
</protein>
<evidence type="ECO:0000313" key="1">
    <source>
        <dbReference type="EMBL" id="KAJ9650389.1"/>
    </source>
</evidence>
<proteinExistence type="predicted"/>
<accession>A0ACC2ZS63</accession>